<sequence length="203" mass="21778">MFHILLDGCHNVELQGVKVSAPENSPNIDEIHLQSSSDVTILNFQIGTGDDCISIGPGNTNLWLENIARGPGHGISIGSLGWDMQELGVENVTLKTTTFTGTQNVMNNVENSIIVDQNYCPGRGNCPEQCSGIKISDITYQDVHGTSTTEVAVKFECSKTNPCNRITLLDVKLSYKDHPTEASCVNAGGKASGLQQPTSCLQV</sequence>
<keyword evidence="4" id="KW-0964">Secreted</keyword>
<accession>A0ABS8TD83</accession>
<protein>
    <recommendedName>
        <fullName evidence="11">Polygalacturonase</fullName>
    </recommendedName>
</protein>
<comment type="caution">
    <text evidence="9">The sequence shown here is derived from an EMBL/GenBank/DDBJ whole genome shotgun (WGS) entry which is preliminary data.</text>
</comment>
<dbReference type="SUPFAM" id="SSF51126">
    <property type="entry name" value="Pectin lyase-like"/>
    <property type="match status" value="1"/>
</dbReference>
<proteinExistence type="inferred from homology"/>
<evidence type="ECO:0008006" key="11">
    <source>
        <dbReference type="Google" id="ProtNLM"/>
    </source>
</evidence>
<evidence type="ECO:0000313" key="9">
    <source>
        <dbReference type="EMBL" id="MCD7468945.1"/>
    </source>
</evidence>
<evidence type="ECO:0000256" key="6">
    <source>
        <dbReference type="ARBA" id="ARBA00023295"/>
    </source>
</evidence>
<keyword evidence="3" id="KW-0134">Cell wall</keyword>
<dbReference type="Pfam" id="PF00295">
    <property type="entry name" value="Glyco_hydro_28"/>
    <property type="match status" value="1"/>
</dbReference>
<evidence type="ECO:0000256" key="5">
    <source>
        <dbReference type="ARBA" id="ARBA00022801"/>
    </source>
</evidence>
<evidence type="ECO:0000256" key="3">
    <source>
        <dbReference type="ARBA" id="ARBA00022512"/>
    </source>
</evidence>
<keyword evidence="6 8" id="KW-0326">Glycosidase</keyword>
<keyword evidence="10" id="KW-1185">Reference proteome</keyword>
<dbReference type="PANTHER" id="PTHR31375">
    <property type="match status" value="1"/>
</dbReference>
<evidence type="ECO:0000256" key="4">
    <source>
        <dbReference type="ARBA" id="ARBA00022525"/>
    </source>
</evidence>
<dbReference type="InterPro" id="IPR000743">
    <property type="entry name" value="Glyco_hydro_28"/>
</dbReference>
<evidence type="ECO:0000256" key="8">
    <source>
        <dbReference type="RuleBase" id="RU361169"/>
    </source>
</evidence>
<keyword evidence="5 8" id="KW-0378">Hydrolase</keyword>
<name>A0ABS8TD83_DATST</name>
<dbReference type="EMBL" id="JACEIK010001384">
    <property type="protein sequence ID" value="MCD7468945.1"/>
    <property type="molecule type" value="Genomic_DNA"/>
</dbReference>
<evidence type="ECO:0000313" key="10">
    <source>
        <dbReference type="Proteomes" id="UP000823775"/>
    </source>
</evidence>
<keyword evidence="7" id="KW-0961">Cell wall biogenesis/degradation</keyword>
<dbReference type="Gene3D" id="2.160.20.10">
    <property type="entry name" value="Single-stranded right-handed beta-helix, Pectin lyase-like"/>
    <property type="match status" value="1"/>
</dbReference>
<comment type="similarity">
    <text evidence="2 8">Belongs to the glycosyl hydrolase 28 family.</text>
</comment>
<gene>
    <name evidence="9" type="ORF">HAX54_007502</name>
</gene>
<evidence type="ECO:0000256" key="2">
    <source>
        <dbReference type="ARBA" id="ARBA00008834"/>
    </source>
</evidence>
<dbReference type="InterPro" id="IPR012334">
    <property type="entry name" value="Pectin_lyas_fold"/>
</dbReference>
<dbReference type="InterPro" id="IPR011050">
    <property type="entry name" value="Pectin_lyase_fold/virulence"/>
</dbReference>
<organism evidence="9 10">
    <name type="scientific">Datura stramonium</name>
    <name type="common">Jimsonweed</name>
    <name type="synonym">Common thornapple</name>
    <dbReference type="NCBI Taxonomy" id="4076"/>
    <lineage>
        <taxon>Eukaryota</taxon>
        <taxon>Viridiplantae</taxon>
        <taxon>Streptophyta</taxon>
        <taxon>Embryophyta</taxon>
        <taxon>Tracheophyta</taxon>
        <taxon>Spermatophyta</taxon>
        <taxon>Magnoliopsida</taxon>
        <taxon>eudicotyledons</taxon>
        <taxon>Gunneridae</taxon>
        <taxon>Pentapetalae</taxon>
        <taxon>asterids</taxon>
        <taxon>lamiids</taxon>
        <taxon>Solanales</taxon>
        <taxon>Solanaceae</taxon>
        <taxon>Solanoideae</taxon>
        <taxon>Datureae</taxon>
        <taxon>Datura</taxon>
    </lineage>
</organism>
<reference evidence="9 10" key="1">
    <citation type="journal article" date="2021" name="BMC Genomics">
        <title>Datura genome reveals duplications of psychoactive alkaloid biosynthetic genes and high mutation rate following tissue culture.</title>
        <authorList>
            <person name="Rajewski A."/>
            <person name="Carter-House D."/>
            <person name="Stajich J."/>
            <person name="Litt A."/>
        </authorList>
    </citation>
    <scope>NUCLEOTIDE SEQUENCE [LARGE SCALE GENOMIC DNA]</scope>
    <source>
        <strain evidence="9">AR-01</strain>
    </source>
</reference>
<evidence type="ECO:0000256" key="7">
    <source>
        <dbReference type="ARBA" id="ARBA00023316"/>
    </source>
</evidence>
<evidence type="ECO:0000256" key="1">
    <source>
        <dbReference type="ARBA" id="ARBA00004191"/>
    </source>
</evidence>
<dbReference type="Proteomes" id="UP000823775">
    <property type="component" value="Unassembled WGS sequence"/>
</dbReference>
<comment type="subcellular location">
    <subcellularLocation>
        <location evidence="1">Secreted</location>
        <location evidence="1">Cell wall</location>
    </subcellularLocation>
</comment>